<dbReference type="Gene3D" id="3.40.1190.20">
    <property type="match status" value="1"/>
</dbReference>
<sequence>MRENRIKVACYGEVLWDIFPGGQRRAGGAPFNVAYHLSRMGVEAHMISSVGNDDLGNELLEKIQNWGMSIDGVQINDQYPTSTVVATIDENNDAHYDIVQHVAWDYIETRSADLNLLTDTDALVFGTLAARNEKSKNTLFELTEASNYNVFDINLRPPYYDIHLIKDLLHRTQLAKFNKAELRMMLDFMGKDYVTEKDSIQYLQDVFRMNEIIISKGSKGALYANGNNFHLYPTVPVEVKDTVGSGDSFLAGFLSKRLETGTNAHQIMHQAVALGAFITAQKGACPEYTLDDFTKFRDQHLVSALPL</sequence>
<dbReference type="SUPFAM" id="SSF53613">
    <property type="entry name" value="Ribokinase-like"/>
    <property type="match status" value="1"/>
</dbReference>
<dbReference type="STRING" id="1338011.BD94_0190"/>
<dbReference type="InterPro" id="IPR050306">
    <property type="entry name" value="PfkB_Carbo_kinase"/>
</dbReference>
<reference evidence="5" key="1">
    <citation type="journal article" date="2013" name="Lancet">
        <title>First case of E anophelis outbreak in an intensive-care unit.</title>
        <authorList>
            <person name="Teo J."/>
            <person name="Tan S.Y."/>
            <person name="Tay M."/>
            <person name="Ding Y."/>
            <person name="Kjelleberg S."/>
            <person name="Givskov M."/>
            <person name="Lin R.T."/>
            <person name="Yang L."/>
        </authorList>
    </citation>
    <scope>NUCLEOTIDE SEQUENCE [LARGE SCALE GENOMIC DNA]</scope>
    <source>
        <strain evidence="5">NUHP1</strain>
    </source>
</reference>
<dbReference type="EMBL" id="CP007547">
    <property type="protein sequence ID" value="AIL43965.1"/>
    <property type="molecule type" value="Genomic_DNA"/>
</dbReference>
<evidence type="ECO:0000256" key="2">
    <source>
        <dbReference type="ARBA" id="ARBA00022679"/>
    </source>
</evidence>
<keyword evidence="3 5" id="KW-0418">Kinase</keyword>
<dbReference type="PROSITE" id="PS00584">
    <property type="entry name" value="PFKB_KINASES_2"/>
    <property type="match status" value="1"/>
</dbReference>
<reference evidence="5" key="2">
    <citation type="journal article" date="2015" name="Genome Biol. Evol.">
        <title>Complete Genome Sequence and Transcriptomic Analysis of the Novel Pathogen Elizabethkingia anophelis in Response to Oxidative Stress.</title>
        <authorList>
            <person name="Li Y."/>
            <person name="Liu Y."/>
            <person name="Chew S.C."/>
            <person name="Tay M."/>
            <person name="Salido M.M."/>
            <person name="Teo J."/>
            <person name="Lauro F.M."/>
            <person name="Givskov M."/>
            <person name="Yang L."/>
        </authorList>
    </citation>
    <scope>NUCLEOTIDE SEQUENCE</scope>
    <source>
        <strain evidence="5">NUHP1</strain>
    </source>
</reference>
<dbReference type="eggNOG" id="COG0524">
    <property type="taxonomic scope" value="Bacteria"/>
</dbReference>
<feature type="domain" description="Carbohydrate kinase PfkB" evidence="4">
    <location>
        <begin position="23"/>
        <end position="285"/>
    </location>
</feature>
<gene>
    <name evidence="5" type="ORF">BD94_0190</name>
</gene>
<dbReference type="Proteomes" id="UP000028933">
    <property type="component" value="Chromosome"/>
</dbReference>
<organism evidence="5 6">
    <name type="scientific">Elizabethkingia anophelis NUHP1</name>
    <dbReference type="NCBI Taxonomy" id="1338011"/>
    <lineage>
        <taxon>Bacteria</taxon>
        <taxon>Pseudomonadati</taxon>
        <taxon>Bacteroidota</taxon>
        <taxon>Flavobacteriia</taxon>
        <taxon>Flavobacteriales</taxon>
        <taxon>Weeksellaceae</taxon>
        <taxon>Elizabethkingia</taxon>
    </lineage>
</organism>
<dbReference type="PROSITE" id="PS00583">
    <property type="entry name" value="PFKB_KINASES_1"/>
    <property type="match status" value="1"/>
</dbReference>
<evidence type="ECO:0000313" key="5">
    <source>
        <dbReference type="EMBL" id="AIL43965.1"/>
    </source>
</evidence>
<dbReference type="PANTHER" id="PTHR43085:SF57">
    <property type="entry name" value="CARBOHYDRATE KINASE PFKB DOMAIN-CONTAINING PROTEIN"/>
    <property type="match status" value="1"/>
</dbReference>
<dbReference type="InterPro" id="IPR011611">
    <property type="entry name" value="PfkB_dom"/>
</dbReference>
<keyword evidence="2" id="KW-0808">Transferase</keyword>
<protein>
    <submittedName>
        <fullName evidence="5">Fructokinase</fullName>
    </submittedName>
</protein>
<dbReference type="InterPro" id="IPR029056">
    <property type="entry name" value="Ribokinase-like"/>
</dbReference>
<name>A0A077EEQ8_9FLAO</name>
<dbReference type="Pfam" id="PF00294">
    <property type="entry name" value="PfkB"/>
    <property type="match status" value="1"/>
</dbReference>
<evidence type="ECO:0000256" key="1">
    <source>
        <dbReference type="ARBA" id="ARBA00010688"/>
    </source>
</evidence>
<evidence type="ECO:0000313" key="6">
    <source>
        <dbReference type="Proteomes" id="UP000028933"/>
    </source>
</evidence>
<dbReference type="InterPro" id="IPR002173">
    <property type="entry name" value="Carboh/pur_kinase_PfkB_CS"/>
</dbReference>
<comment type="similarity">
    <text evidence="1">Belongs to the carbohydrate kinase PfkB family.</text>
</comment>
<dbReference type="HOGENOM" id="CLU_027634_6_3_10"/>
<accession>A0A077EEQ8</accession>
<evidence type="ECO:0000256" key="3">
    <source>
        <dbReference type="ARBA" id="ARBA00022777"/>
    </source>
</evidence>
<dbReference type="AlphaFoldDB" id="A0A077EEQ8"/>
<dbReference type="RefSeq" id="WP_024565424.1">
    <property type="nucleotide sequence ID" value="NZ_CP007547.1"/>
</dbReference>
<dbReference type="GO" id="GO:0016301">
    <property type="term" value="F:kinase activity"/>
    <property type="evidence" value="ECO:0007669"/>
    <property type="project" value="UniProtKB-KW"/>
</dbReference>
<dbReference type="KEGG" id="eao:BD94_0190"/>
<evidence type="ECO:0000259" key="4">
    <source>
        <dbReference type="Pfam" id="PF00294"/>
    </source>
</evidence>
<dbReference type="PANTHER" id="PTHR43085">
    <property type="entry name" value="HEXOKINASE FAMILY MEMBER"/>
    <property type="match status" value="1"/>
</dbReference>
<dbReference type="CDD" id="cd01167">
    <property type="entry name" value="bac_FRK"/>
    <property type="match status" value="1"/>
</dbReference>
<proteinExistence type="inferred from homology"/>